<dbReference type="Proteomes" id="UP000006242">
    <property type="component" value="Unassembled WGS sequence"/>
</dbReference>
<organism evidence="2 3">
    <name type="scientific">Salinisphaera shabanensis E1L3A</name>
    <dbReference type="NCBI Taxonomy" id="1033802"/>
    <lineage>
        <taxon>Bacteria</taxon>
        <taxon>Pseudomonadati</taxon>
        <taxon>Pseudomonadota</taxon>
        <taxon>Gammaproteobacteria</taxon>
        <taxon>Salinisphaerales</taxon>
        <taxon>Salinisphaeraceae</taxon>
        <taxon>Salinisphaera</taxon>
    </lineage>
</organism>
<evidence type="ECO:0000313" key="2">
    <source>
        <dbReference type="EMBL" id="ERJ20198.1"/>
    </source>
</evidence>
<feature type="signal peptide" evidence="1">
    <location>
        <begin position="1"/>
        <end position="20"/>
    </location>
</feature>
<protein>
    <recommendedName>
        <fullName evidence="4">DUF4019 domain-containing protein</fullName>
    </recommendedName>
</protein>
<evidence type="ECO:0000256" key="1">
    <source>
        <dbReference type="SAM" id="SignalP"/>
    </source>
</evidence>
<dbReference type="eggNOG" id="COG2771">
    <property type="taxonomic scope" value="Bacteria"/>
</dbReference>
<dbReference type="InterPro" id="IPR025091">
    <property type="entry name" value="DUF4019"/>
</dbReference>
<accession>U2G1V5</accession>
<name>U2G1V5_9GAMM</name>
<dbReference type="STRING" id="1033802.SSPSH_000747"/>
<comment type="caution">
    <text evidence="2">The sequence shown here is derived from an EMBL/GenBank/DDBJ whole genome shotgun (WGS) entry which is preliminary data.</text>
</comment>
<reference evidence="2 3" key="2">
    <citation type="journal article" date="2013" name="PLoS ONE">
        <title>INDIGO - INtegrated Data Warehouse of MIcrobial GenOmes with Examples from the Red Sea Extremophiles.</title>
        <authorList>
            <person name="Alam I."/>
            <person name="Antunes A."/>
            <person name="Kamau A.A."/>
            <person name="Ba Alawi W."/>
            <person name="Kalkatawi M."/>
            <person name="Stingl U."/>
            <person name="Bajic V.B."/>
        </authorList>
    </citation>
    <scope>NUCLEOTIDE SEQUENCE [LARGE SCALE GENOMIC DNA]</scope>
    <source>
        <strain evidence="2 3">E1L3A</strain>
    </source>
</reference>
<dbReference type="PROSITE" id="PS51257">
    <property type="entry name" value="PROKAR_LIPOPROTEIN"/>
    <property type="match status" value="1"/>
</dbReference>
<gene>
    <name evidence="2" type="ORF">SSPSH_000747</name>
</gene>
<dbReference type="AlphaFoldDB" id="U2G1V5"/>
<keyword evidence="3" id="KW-1185">Reference proteome</keyword>
<proteinExistence type="predicted"/>
<keyword evidence="1" id="KW-0732">Signal</keyword>
<evidence type="ECO:0000313" key="3">
    <source>
        <dbReference type="Proteomes" id="UP000006242"/>
    </source>
</evidence>
<dbReference type="EMBL" id="AFNV02000004">
    <property type="protein sequence ID" value="ERJ20198.1"/>
    <property type="molecule type" value="Genomic_DNA"/>
</dbReference>
<sequence length="145" mass="15898">MAAWHRAAFGGLLLAALMLAATGCATQPPHVQSDASFDNVARSWLGLVDSGEYARSWQQASALFKGGISEAKWVDAIENARERAGRLEQRALISVAQTRNLPNVPENDYVVIVYASRFDKTATMQETVTLVREDDALKPAGYFIR</sequence>
<evidence type="ECO:0008006" key="4">
    <source>
        <dbReference type="Google" id="ProtNLM"/>
    </source>
</evidence>
<dbReference type="Pfam" id="PF13211">
    <property type="entry name" value="DUF4019"/>
    <property type="match status" value="1"/>
</dbReference>
<feature type="chain" id="PRO_5004626453" description="DUF4019 domain-containing protein" evidence="1">
    <location>
        <begin position="21"/>
        <end position="145"/>
    </location>
</feature>
<reference evidence="2 3" key="1">
    <citation type="journal article" date="2011" name="J. Bacteriol.">
        <title>Genome sequence of Salinisphaera shabanensis, a gammaproteobacterium from the harsh, variable environment of the brine-seawater interface of the Shaban Deep in the Red Sea.</title>
        <authorList>
            <person name="Antunes A."/>
            <person name="Alam I."/>
            <person name="Bajic V.B."/>
            <person name="Stingl U."/>
        </authorList>
    </citation>
    <scope>NUCLEOTIDE SEQUENCE [LARGE SCALE GENOMIC DNA]</scope>
    <source>
        <strain evidence="2 3">E1L3A</strain>
    </source>
</reference>